<evidence type="ECO:0000259" key="5">
    <source>
        <dbReference type="Pfam" id="PF00296"/>
    </source>
</evidence>
<dbReference type="InterPro" id="IPR036661">
    <property type="entry name" value="Luciferase-like_sf"/>
</dbReference>
<dbReference type="GO" id="GO:0004497">
    <property type="term" value="F:monooxygenase activity"/>
    <property type="evidence" value="ECO:0007669"/>
    <property type="project" value="UniProtKB-KW"/>
</dbReference>
<dbReference type="InterPro" id="IPR011251">
    <property type="entry name" value="Luciferase-like_dom"/>
</dbReference>
<dbReference type="AlphaFoldDB" id="A0A290X424"/>
<keyword evidence="7" id="KW-1185">Reference proteome</keyword>
<dbReference type="InterPro" id="IPR051260">
    <property type="entry name" value="Diverse_substr_monoxygenases"/>
</dbReference>
<dbReference type="EMBL" id="CP023422">
    <property type="protein sequence ID" value="ATD63887.1"/>
    <property type="molecule type" value="Genomic_DNA"/>
</dbReference>
<dbReference type="PANTHER" id="PTHR30011:SF16">
    <property type="entry name" value="C2H2 FINGER DOMAIN TRANSCRIPTION FACTOR (EUROFUNG)-RELATED"/>
    <property type="match status" value="1"/>
</dbReference>
<keyword evidence="3" id="KW-0560">Oxidoreductase</keyword>
<dbReference type="Pfam" id="PF00296">
    <property type="entry name" value="Bac_luciferase"/>
    <property type="match status" value="1"/>
</dbReference>
<keyword evidence="2" id="KW-0288">FMN</keyword>
<evidence type="ECO:0000313" key="7">
    <source>
        <dbReference type="Proteomes" id="UP000218437"/>
    </source>
</evidence>
<evidence type="ECO:0000256" key="1">
    <source>
        <dbReference type="ARBA" id="ARBA00022630"/>
    </source>
</evidence>
<evidence type="ECO:0000256" key="4">
    <source>
        <dbReference type="ARBA" id="ARBA00023033"/>
    </source>
</evidence>
<organism evidence="6 7">
    <name type="scientific">Janthinobacterium svalbardensis</name>
    <dbReference type="NCBI Taxonomy" id="368607"/>
    <lineage>
        <taxon>Bacteria</taxon>
        <taxon>Pseudomonadati</taxon>
        <taxon>Pseudomonadota</taxon>
        <taxon>Betaproteobacteria</taxon>
        <taxon>Burkholderiales</taxon>
        <taxon>Oxalobacteraceae</taxon>
        <taxon>Janthinobacterium</taxon>
    </lineage>
</organism>
<sequence>MAPSVCQRQRPPDLAWWLRAAIGLPFEPFTLLSAIAAVTSHIGLIATVNSNYEHPYHVARKFSSLDHLSGGGAGRLTTA</sequence>
<evidence type="ECO:0000313" key="6">
    <source>
        <dbReference type="EMBL" id="ATD63887.1"/>
    </source>
</evidence>
<keyword evidence="4" id="KW-0503">Monooxygenase</keyword>
<protein>
    <recommendedName>
        <fullName evidence="5">Luciferase-like domain-containing protein</fullName>
    </recommendedName>
</protein>
<dbReference type="PANTHER" id="PTHR30011">
    <property type="entry name" value="ALKANESULFONATE MONOOXYGENASE-RELATED"/>
    <property type="match status" value="1"/>
</dbReference>
<feature type="domain" description="Luciferase-like" evidence="5">
    <location>
        <begin position="22"/>
        <end position="72"/>
    </location>
</feature>
<evidence type="ECO:0000256" key="2">
    <source>
        <dbReference type="ARBA" id="ARBA00022643"/>
    </source>
</evidence>
<dbReference type="GO" id="GO:0016705">
    <property type="term" value="F:oxidoreductase activity, acting on paired donors, with incorporation or reduction of molecular oxygen"/>
    <property type="evidence" value="ECO:0007669"/>
    <property type="project" value="InterPro"/>
</dbReference>
<gene>
    <name evidence="6" type="ORF">CNX70_16850</name>
</gene>
<reference evidence="6 7" key="1">
    <citation type="submission" date="2017-09" db="EMBL/GenBank/DDBJ databases">
        <title>Complete genome sequence of Janthinobacterium svalbardensis PAMC 27463.</title>
        <authorList>
            <person name="Cho Y.-J."/>
            <person name="Cho A."/>
            <person name="Kim O.-S."/>
            <person name="Lee J.-I."/>
        </authorList>
    </citation>
    <scope>NUCLEOTIDE SEQUENCE [LARGE SCALE GENOMIC DNA]</scope>
    <source>
        <strain evidence="6 7">PAMC 27463</strain>
    </source>
</reference>
<dbReference type="KEGG" id="jsv:CNX70_16850"/>
<dbReference type="Gene3D" id="3.20.20.30">
    <property type="entry name" value="Luciferase-like domain"/>
    <property type="match status" value="1"/>
</dbReference>
<proteinExistence type="predicted"/>
<accession>A0A290X424</accession>
<name>A0A290X424_9BURK</name>
<dbReference type="SUPFAM" id="SSF51679">
    <property type="entry name" value="Bacterial luciferase-like"/>
    <property type="match status" value="1"/>
</dbReference>
<evidence type="ECO:0000256" key="3">
    <source>
        <dbReference type="ARBA" id="ARBA00023002"/>
    </source>
</evidence>
<dbReference type="Proteomes" id="UP000218437">
    <property type="component" value="Chromosome"/>
</dbReference>
<keyword evidence="1" id="KW-0285">Flavoprotein</keyword>